<proteinExistence type="predicted"/>
<evidence type="ECO:0000313" key="3">
    <source>
        <dbReference type="EMBL" id="CAG5122157.1"/>
    </source>
</evidence>
<feature type="non-terminal residue" evidence="3">
    <location>
        <position position="1"/>
    </location>
</feature>
<sequence length="97" mass="10814">DGRLIFVNDEGSRTPDKIEFGKYNGARFNDGRWHLFKINRQGRKISLSVDDRHQEEYTFPRDVQFLAPGEVFLGGSLNSPAATGDLAVPNFNGGMAL</sequence>
<reference evidence="3" key="1">
    <citation type="submission" date="2021-04" db="EMBL/GenBank/DDBJ databases">
        <authorList>
            <consortium name="Molecular Ecology Group"/>
        </authorList>
    </citation>
    <scope>NUCLEOTIDE SEQUENCE</scope>
</reference>
<comment type="caution">
    <text evidence="3">The sequence shown here is derived from an EMBL/GenBank/DDBJ whole genome shotgun (WGS) entry which is preliminary data.</text>
</comment>
<evidence type="ECO:0000259" key="2">
    <source>
        <dbReference type="PROSITE" id="PS50025"/>
    </source>
</evidence>
<gene>
    <name evidence="3" type="ORF">CUNI_LOCUS7715</name>
</gene>
<feature type="non-terminal residue" evidence="3">
    <location>
        <position position="97"/>
    </location>
</feature>
<dbReference type="PROSITE" id="PS50025">
    <property type="entry name" value="LAM_G_DOMAIN"/>
    <property type="match status" value="1"/>
</dbReference>
<protein>
    <recommendedName>
        <fullName evidence="2">Laminin G domain-containing protein</fullName>
    </recommendedName>
</protein>
<dbReference type="InterPro" id="IPR013320">
    <property type="entry name" value="ConA-like_dom_sf"/>
</dbReference>
<feature type="domain" description="Laminin G" evidence="2">
    <location>
        <begin position="1"/>
        <end position="97"/>
    </location>
</feature>
<dbReference type="CDD" id="cd00110">
    <property type="entry name" value="LamG"/>
    <property type="match status" value="1"/>
</dbReference>
<keyword evidence="4" id="KW-1185">Reference proteome</keyword>
<dbReference type="AlphaFoldDB" id="A0A8S3YYB7"/>
<dbReference type="SUPFAM" id="SSF49899">
    <property type="entry name" value="Concanavalin A-like lectins/glucanases"/>
    <property type="match status" value="1"/>
</dbReference>
<dbReference type="InterPro" id="IPR001791">
    <property type="entry name" value="Laminin_G"/>
</dbReference>
<dbReference type="Pfam" id="PF02210">
    <property type="entry name" value="Laminin_G_2"/>
    <property type="match status" value="1"/>
</dbReference>
<evidence type="ECO:0000313" key="4">
    <source>
        <dbReference type="Proteomes" id="UP000678393"/>
    </source>
</evidence>
<dbReference type="Gene3D" id="2.60.120.200">
    <property type="match status" value="1"/>
</dbReference>
<organism evidence="3 4">
    <name type="scientific">Candidula unifasciata</name>
    <dbReference type="NCBI Taxonomy" id="100452"/>
    <lineage>
        <taxon>Eukaryota</taxon>
        <taxon>Metazoa</taxon>
        <taxon>Spiralia</taxon>
        <taxon>Lophotrochozoa</taxon>
        <taxon>Mollusca</taxon>
        <taxon>Gastropoda</taxon>
        <taxon>Heterobranchia</taxon>
        <taxon>Euthyneura</taxon>
        <taxon>Panpulmonata</taxon>
        <taxon>Eupulmonata</taxon>
        <taxon>Stylommatophora</taxon>
        <taxon>Helicina</taxon>
        <taxon>Helicoidea</taxon>
        <taxon>Geomitridae</taxon>
        <taxon>Candidula</taxon>
    </lineage>
</organism>
<comment type="caution">
    <text evidence="1">Lacks conserved residue(s) required for the propagation of feature annotation.</text>
</comment>
<dbReference type="EMBL" id="CAJHNH020001235">
    <property type="protein sequence ID" value="CAG5122157.1"/>
    <property type="molecule type" value="Genomic_DNA"/>
</dbReference>
<name>A0A8S3YYB7_9EUPU</name>
<dbReference type="OrthoDB" id="10011303at2759"/>
<dbReference type="Proteomes" id="UP000678393">
    <property type="component" value="Unassembled WGS sequence"/>
</dbReference>
<accession>A0A8S3YYB7</accession>
<evidence type="ECO:0000256" key="1">
    <source>
        <dbReference type="PROSITE-ProRule" id="PRU00122"/>
    </source>
</evidence>